<dbReference type="GO" id="GO:0006355">
    <property type="term" value="P:regulation of DNA-templated transcription"/>
    <property type="evidence" value="ECO:0007669"/>
    <property type="project" value="InterPro"/>
</dbReference>
<dbReference type="PANTHER" id="PTHR23232:SF163">
    <property type="entry name" value="ZINC FINGER PROTEIN 589"/>
    <property type="match status" value="1"/>
</dbReference>
<organism evidence="2 3">
    <name type="scientific">Vombatus ursinus</name>
    <name type="common">Common wombat</name>
    <dbReference type="NCBI Taxonomy" id="29139"/>
    <lineage>
        <taxon>Eukaryota</taxon>
        <taxon>Metazoa</taxon>
        <taxon>Chordata</taxon>
        <taxon>Craniata</taxon>
        <taxon>Vertebrata</taxon>
        <taxon>Euteleostomi</taxon>
        <taxon>Mammalia</taxon>
        <taxon>Metatheria</taxon>
        <taxon>Diprotodontia</taxon>
        <taxon>Vombatidae</taxon>
        <taxon>Vombatus</taxon>
    </lineage>
</organism>
<dbReference type="Proteomes" id="UP000314987">
    <property type="component" value="Unassembled WGS sequence"/>
</dbReference>
<dbReference type="SUPFAM" id="SSF109640">
    <property type="entry name" value="KRAB domain (Kruppel-associated box)"/>
    <property type="match status" value="1"/>
</dbReference>
<sequence length="163" mass="18404">HTPQPCFHLVLCSCEWDQLLWGKFRPGERGSSRPVLVSLTACLPPAALPSQYSALPLEKTLKEEEAEDETVASGVLTPGRSQELVTFKDVAVDFTWEEWELLEPGQKALYRDVTLENYRNLVSLGHPVSKPNVIFQLEQSDTPWLLEREAPRSIFPGEGMDLR</sequence>
<dbReference type="Gene3D" id="6.10.140.140">
    <property type="match status" value="1"/>
</dbReference>
<dbReference type="STRING" id="29139.ENSVURP00010021345"/>
<name>A0A4X2LHZ2_VOMUR</name>
<dbReference type="InterPro" id="IPR036051">
    <property type="entry name" value="KRAB_dom_sf"/>
</dbReference>
<evidence type="ECO:0000313" key="3">
    <source>
        <dbReference type="Proteomes" id="UP000314987"/>
    </source>
</evidence>
<evidence type="ECO:0000313" key="2">
    <source>
        <dbReference type="Ensembl" id="ENSVURP00010021345.1"/>
    </source>
</evidence>
<dbReference type="OMA" id="LCSCEWD"/>
<protein>
    <recommendedName>
        <fullName evidence="1">KRAB domain-containing protein</fullName>
    </recommendedName>
</protein>
<keyword evidence="3" id="KW-1185">Reference proteome</keyword>
<dbReference type="AlphaFoldDB" id="A0A4X2LHZ2"/>
<reference evidence="3" key="1">
    <citation type="submission" date="2018-12" db="EMBL/GenBank/DDBJ databases">
        <authorList>
            <person name="Yazar S."/>
        </authorList>
    </citation>
    <scope>NUCLEOTIDE SEQUENCE [LARGE SCALE GENOMIC DNA]</scope>
</reference>
<accession>A0A4X2LHZ2</accession>
<dbReference type="Ensembl" id="ENSVURT00010024304.1">
    <property type="protein sequence ID" value="ENSVURP00010021345.1"/>
    <property type="gene ID" value="ENSVURG00010016336.1"/>
</dbReference>
<reference evidence="2" key="3">
    <citation type="submission" date="2025-09" db="UniProtKB">
        <authorList>
            <consortium name="Ensembl"/>
        </authorList>
    </citation>
    <scope>IDENTIFICATION</scope>
</reference>
<dbReference type="Pfam" id="PF01352">
    <property type="entry name" value="KRAB"/>
    <property type="match status" value="1"/>
</dbReference>
<dbReference type="PROSITE" id="PS50805">
    <property type="entry name" value="KRAB"/>
    <property type="match status" value="1"/>
</dbReference>
<dbReference type="SMART" id="SM00349">
    <property type="entry name" value="KRAB"/>
    <property type="match status" value="1"/>
</dbReference>
<dbReference type="InterPro" id="IPR050169">
    <property type="entry name" value="Krueppel_C2H2_ZnF"/>
</dbReference>
<dbReference type="PANTHER" id="PTHR23232">
    <property type="entry name" value="KRAB DOMAIN C2H2 ZINC FINGER"/>
    <property type="match status" value="1"/>
</dbReference>
<dbReference type="InterPro" id="IPR001909">
    <property type="entry name" value="KRAB"/>
</dbReference>
<dbReference type="GeneTree" id="ENSGT00950000182890"/>
<feature type="domain" description="KRAB" evidence="1">
    <location>
        <begin position="85"/>
        <end position="156"/>
    </location>
</feature>
<proteinExistence type="predicted"/>
<evidence type="ECO:0000259" key="1">
    <source>
        <dbReference type="PROSITE" id="PS50805"/>
    </source>
</evidence>
<reference evidence="2" key="2">
    <citation type="submission" date="2025-08" db="UniProtKB">
        <authorList>
            <consortium name="Ensembl"/>
        </authorList>
    </citation>
    <scope>IDENTIFICATION</scope>
</reference>
<dbReference type="CDD" id="cd07765">
    <property type="entry name" value="KRAB_A-box"/>
    <property type="match status" value="1"/>
</dbReference>